<evidence type="ECO:0000256" key="1">
    <source>
        <dbReference type="ARBA" id="ARBA00004496"/>
    </source>
</evidence>
<dbReference type="InterPro" id="IPR000719">
    <property type="entry name" value="Prot_kinase_dom"/>
</dbReference>
<feature type="compositionally biased region" description="Basic and acidic residues" evidence="16">
    <location>
        <begin position="99"/>
        <end position="110"/>
    </location>
</feature>
<evidence type="ECO:0000256" key="13">
    <source>
        <dbReference type="ARBA" id="ARBA00022860"/>
    </source>
</evidence>
<dbReference type="FunFam" id="3.30.200.20:FF:000359">
    <property type="entry name" value="myosin light chain kinase 2, skeletal/cardiac muscle"/>
    <property type="match status" value="1"/>
</dbReference>
<evidence type="ECO:0000256" key="14">
    <source>
        <dbReference type="ARBA" id="ARBA00045834"/>
    </source>
</evidence>
<dbReference type="GO" id="GO:0005737">
    <property type="term" value="C:cytoplasm"/>
    <property type="evidence" value="ECO:0007669"/>
    <property type="project" value="UniProtKB-SubCell"/>
</dbReference>
<dbReference type="InterPro" id="IPR011009">
    <property type="entry name" value="Kinase-like_dom_sf"/>
</dbReference>
<feature type="compositionally biased region" description="Low complexity" evidence="16">
    <location>
        <begin position="83"/>
        <end position="98"/>
    </location>
</feature>
<evidence type="ECO:0000256" key="11">
    <source>
        <dbReference type="ARBA" id="ARBA00022777"/>
    </source>
</evidence>
<dbReference type="GO" id="GO:0005524">
    <property type="term" value="F:ATP binding"/>
    <property type="evidence" value="ECO:0007669"/>
    <property type="project" value="UniProtKB-UniRule"/>
</dbReference>
<gene>
    <name evidence="19" type="primary">MYLK2</name>
</gene>
<feature type="non-terminal residue" evidence="19">
    <location>
        <position position="1"/>
    </location>
</feature>
<keyword evidence="7" id="KW-0723">Serine/threonine-protein kinase</keyword>
<evidence type="ECO:0000256" key="15">
    <source>
        <dbReference type="PROSITE-ProRule" id="PRU10141"/>
    </source>
</evidence>
<dbReference type="InterPro" id="IPR008271">
    <property type="entry name" value="Ser/Thr_kinase_AS"/>
</dbReference>
<comment type="subcellular location">
    <subcellularLocation>
        <location evidence="1">Cytoplasm</location>
    </subcellularLocation>
</comment>
<dbReference type="InterPro" id="IPR017441">
    <property type="entry name" value="Protein_kinase_ATP_BS"/>
</dbReference>
<evidence type="ECO:0000256" key="3">
    <source>
        <dbReference type="ARBA" id="ARBA00011336"/>
    </source>
</evidence>
<dbReference type="PANTHER" id="PTHR24347">
    <property type="entry name" value="SERINE/THREONINE-PROTEIN KINASE"/>
    <property type="match status" value="1"/>
</dbReference>
<evidence type="ECO:0000256" key="4">
    <source>
        <dbReference type="ARBA" id="ARBA00012430"/>
    </source>
</evidence>
<evidence type="ECO:0000256" key="7">
    <source>
        <dbReference type="ARBA" id="ARBA00022527"/>
    </source>
</evidence>
<evidence type="ECO:0000313" key="18">
    <source>
        <dbReference type="Proteomes" id="UP000504602"/>
    </source>
</evidence>
<dbReference type="RefSeq" id="XP_030913919.1">
    <property type="nucleotide sequence ID" value="XM_031058059.1"/>
</dbReference>
<protein>
    <recommendedName>
        <fullName evidence="5">Myosin light chain kinase 2, skeletal/cardiac muscle</fullName>
        <ecNumber evidence="4">2.7.11.18</ecNumber>
    </recommendedName>
</protein>
<dbReference type="CTD" id="85366"/>
<feature type="compositionally biased region" description="Basic and acidic residues" evidence="16">
    <location>
        <begin position="202"/>
        <end position="212"/>
    </location>
</feature>
<dbReference type="Proteomes" id="UP000504602">
    <property type="component" value="Unplaced"/>
</dbReference>
<feature type="binding site" evidence="15">
    <location>
        <position position="618"/>
    </location>
    <ligand>
        <name>ATP</name>
        <dbReference type="ChEBI" id="CHEBI:30616"/>
    </ligand>
</feature>
<feature type="compositionally biased region" description="Basic and acidic residues" evidence="16">
    <location>
        <begin position="330"/>
        <end position="339"/>
    </location>
</feature>
<dbReference type="AlphaFoldDB" id="A0A8N5EKX0"/>
<reference evidence="19" key="1">
    <citation type="submission" date="2025-08" db="UniProtKB">
        <authorList>
            <consortium name="RefSeq"/>
        </authorList>
    </citation>
    <scope>IDENTIFICATION</scope>
</reference>
<keyword evidence="11 19" id="KW-0418">Kinase</keyword>
<keyword evidence="8" id="KW-0597">Phosphoprotein</keyword>
<evidence type="ECO:0000313" key="19">
    <source>
        <dbReference type="RefSeq" id="XP_030913919.1"/>
    </source>
</evidence>
<feature type="compositionally biased region" description="Basic and acidic residues" evidence="16">
    <location>
        <begin position="220"/>
        <end position="234"/>
    </location>
</feature>
<dbReference type="GO" id="GO:0005516">
    <property type="term" value="F:calmodulin binding"/>
    <property type="evidence" value="ECO:0007669"/>
    <property type="project" value="UniProtKB-KW"/>
</dbReference>
<dbReference type="Gene3D" id="1.10.510.10">
    <property type="entry name" value="Transferase(Phosphotransferase) domain 1"/>
    <property type="match status" value="1"/>
</dbReference>
<accession>A0A8N5EKX0</accession>
<comment type="function">
    <text evidence="14">Implicated in the level of global muscle contraction and cardiac function. Phosphorylates a specific serine in the N-terminus of a myosin light chain.</text>
</comment>
<dbReference type="Pfam" id="PF00069">
    <property type="entry name" value="Pkinase"/>
    <property type="match status" value="1"/>
</dbReference>
<dbReference type="SUPFAM" id="SSF56112">
    <property type="entry name" value="Protein kinase-like (PK-like)"/>
    <property type="match status" value="1"/>
</dbReference>
<keyword evidence="6" id="KW-0963">Cytoplasm</keyword>
<comment type="similarity">
    <text evidence="2">Belongs to the protein kinase superfamily. CAMK Ser/Thr protein kinase family.</text>
</comment>
<keyword evidence="18" id="KW-1185">Reference proteome</keyword>
<dbReference type="EC" id="2.7.11.18" evidence="4"/>
<evidence type="ECO:0000259" key="17">
    <source>
        <dbReference type="PROSITE" id="PS50011"/>
    </source>
</evidence>
<evidence type="ECO:0000256" key="8">
    <source>
        <dbReference type="ARBA" id="ARBA00022553"/>
    </source>
</evidence>
<dbReference type="FunFam" id="1.10.510.10:FF:000135">
    <property type="entry name" value="Putative myosin light chain kinase 3"/>
    <property type="match status" value="1"/>
</dbReference>
<evidence type="ECO:0000256" key="6">
    <source>
        <dbReference type="ARBA" id="ARBA00022490"/>
    </source>
</evidence>
<feature type="region of interest" description="Disordered" evidence="16">
    <location>
        <begin position="1"/>
        <end position="540"/>
    </location>
</feature>
<evidence type="ECO:0000256" key="10">
    <source>
        <dbReference type="ARBA" id="ARBA00022741"/>
    </source>
</evidence>
<feature type="compositionally biased region" description="Low complexity" evidence="16">
    <location>
        <begin position="46"/>
        <end position="57"/>
    </location>
</feature>
<evidence type="ECO:0000256" key="16">
    <source>
        <dbReference type="SAM" id="MobiDB-lite"/>
    </source>
</evidence>
<evidence type="ECO:0000256" key="12">
    <source>
        <dbReference type="ARBA" id="ARBA00022840"/>
    </source>
</evidence>
<evidence type="ECO:0000256" key="9">
    <source>
        <dbReference type="ARBA" id="ARBA00022679"/>
    </source>
</evidence>
<dbReference type="PROSITE" id="PS00108">
    <property type="entry name" value="PROTEIN_KINASE_ST"/>
    <property type="match status" value="1"/>
</dbReference>
<dbReference type="PROSITE" id="PS50011">
    <property type="entry name" value="PROTEIN_KINASE_DOM"/>
    <property type="match status" value="1"/>
</dbReference>
<dbReference type="GeneID" id="102037824"/>
<feature type="compositionally biased region" description="Basic and acidic residues" evidence="16">
    <location>
        <begin position="297"/>
        <end position="322"/>
    </location>
</feature>
<dbReference type="OrthoDB" id="6070751at2759"/>
<dbReference type="Gene3D" id="3.30.200.20">
    <property type="entry name" value="Phosphorylase Kinase, domain 1"/>
    <property type="match status" value="1"/>
</dbReference>
<keyword evidence="10 15" id="KW-0547">Nucleotide-binding</keyword>
<feature type="compositionally biased region" description="Low complexity" evidence="16">
    <location>
        <begin position="404"/>
        <end position="420"/>
    </location>
</feature>
<evidence type="ECO:0000256" key="5">
    <source>
        <dbReference type="ARBA" id="ARBA00019315"/>
    </source>
</evidence>
<dbReference type="SMART" id="SM00220">
    <property type="entry name" value="S_TKc"/>
    <property type="match status" value="1"/>
</dbReference>
<feature type="compositionally biased region" description="Basic and acidic residues" evidence="16">
    <location>
        <begin position="364"/>
        <end position="376"/>
    </location>
</feature>
<name>A0A8N5EKX0_GEOFO</name>
<sequence length="896" mass="94622">TDGPGQEKAGGETAEPEKETARGAAPLREAAPGEEDSAVQRGGGQAAADEGQAASPGDKVPAPTEAQGAGKDEREKPGKKKAPAAGEVTGGKASAAAKAAKDGGKDEPVEGKGLAVTEAQDGGKDEPKKEEAPGGSGAENGGKAESTEEKALAAANSEEGKAKPVEETALAAAQAQDGGKGEAAKEKITGAAKQEVPATAKALDEGKQDAKAEQAPADTKPAKEKTTTAAKEKAPNAAKAQNGKNKVVKAEKAPTVKKALDGSKGEPTKEKPPAPGKEKAPDSVKEKAPDSKAITPAKEKAPDAAKAQDGEKAAAKAEKTPAEKTAQGGGKKEPAKEKSPAAVKVQDGAKKTAKVGKSMIAPKAGDEGKESKKEKVSATAKAQDGGKKAAEVEPPTPGAEAGDGAVEPTEAAAMAVVEAQGEGEEVSKGTEGQPPTVPEPPRPALLQSLSCPAACHREEQPWAEMETIEEETTMVEPKEGLTEPGHGPPALGDLQPLEPCGTPQERTLPSAPGQPPDPAGVVEQPGPGVEPSLTEAKPPPSPYLTPDFGKEDPFEILDDVPPPPAPFAHRIVTLRSASVSSQFSLSSKEILGGGKFGEVHTCTEKETGLKLAAKVIRKQGAKDKEMVLLEIDVMNQLNHHNLIQLYDAIETPREIILFMEFVEGGELFERIIDDDYHLTEVDCMVFVRQICEGIRFMHHMGVLHLDLKPENILCVAATGHMVKIIDFGLARRYNPNEKLKVNFGTPEFLSPEVVNYEQVSYTTDMWSMGVITYMLLSGLSPFLGDDDTETLNNVLAANWYFDEETFESVSNEAKDFVSNLIIKDKSARMSADQCLQHPWLNNLAEKAKRSNRRLKSQVLLKKYVMRRRWKKNFIGVCAANRFRKITSSGSLTALGI</sequence>
<organism evidence="18 19">
    <name type="scientific">Geospiza fortis</name>
    <name type="common">Medium ground-finch</name>
    <dbReference type="NCBI Taxonomy" id="48883"/>
    <lineage>
        <taxon>Eukaryota</taxon>
        <taxon>Metazoa</taxon>
        <taxon>Chordata</taxon>
        <taxon>Craniata</taxon>
        <taxon>Vertebrata</taxon>
        <taxon>Euteleostomi</taxon>
        <taxon>Archelosauria</taxon>
        <taxon>Archosauria</taxon>
        <taxon>Dinosauria</taxon>
        <taxon>Saurischia</taxon>
        <taxon>Theropoda</taxon>
        <taxon>Coelurosauria</taxon>
        <taxon>Aves</taxon>
        <taxon>Neognathae</taxon>
        <taxon>Neoaves</taxon>
        <taxon>Telluraves</taxon>
        <taxon>Australaves</taxon>
        <taxon>Passeriformes</taxon>
        <taxon>Thraupidae</taxon>
        <taxon>Geospiza</taxon>
    </lineage>
</organism>
<keyword evidence="13" id="KW-0112">Calmodulin-binding</keyword>
<comment type="subunit">
    <text evidence="3">May interact with centrin.</text>
</comment>
<evidence type="ECO:0000256" key="2">
    <source>
        <dbReference type="ARBA" id="ARBA00006692"/>
    </source>
</evidence>
<feature type="compositionally biased region" description="Basic and acidic residues" evidence="16">
    <location>
        <begin position="248"/>
        <end position="290"/>
    </location>
</feature>
<feature type="compositionally biased region" description="Basic and acidic residues" evidence="16">
    <location>
        <begin position="121"/>
        <end position="132"/>
    </location>
</feature>
<proteinExistence type="inferred from homology"/>
<feature type="domain" description="Protein kinase" evidence="17">
    <location>
        <begin position="585"/>
        <end position="840"/>
    </location>
</feature>
<feature type="compositionally biased region" description="Basic and acidic residues" evidence="16">
    <location>
        <begin position="179"/>
        <end position="188"/>
    </location>
</feature>
<keyword evidence="12 15" id="KW-0067">ATP-binding</keyword>
<dbReference type="PROSITE" id="PS00107">
    <property type="entry name" value="PROTEIN_KINASE_ATP"/>
    <property type="match status" value="1"/>
</dbReference>
<dbReference type="GO" id="GO:0004687">
    <property type="term" value="F:myosin light chain kinase activity"/>
    <property type="evidence" value="ECO:0007669"/>
    <property type="project" value="UniProtKB-EC"/>
</dbReference>
<keyword evidence="9" id="KW-0808">Transferase</keyword>